<dbReference type="InterPro" id="IPR003594">
    <property type="entry name" value="HATPase_dom"/>
</dbReference>
<dbReference type="PRINTS" id="PR00344">
    <property type="entry name" value="BCTRLSENSOR"/>
</dbReference>
<comment type="subcellular location">
    <subcellularLocation>
        <location evidence="2">Cell membrane</location>
    </subcellularLocation>
</comment>
<dbReference type="InterPro" id="IPR005467">
    <property type="entry name" value="His_kinase_dom"/>
</dbReference>
<keyword evidence="14" id="KW-0067">ATP-binding</keyword>
<dbReference type="Gene3D" id="6.10.340.10">
    <property type="match status" value="1"/>
</dbReference>
<evidence type="ECO:0000256" key="10">
    <source>
        <dbReference type="ARBA" id="ARBA00023136"/>
    </source>
</evidence>
<dbReference type="SMART" id="SM00388">
    <property type="entry name" value="HisKA"/>
    <property type="match status" value="1"/>
</dbReference>
<dbReference type="PROSITE" id="PS50109">
    <property type="entry name" value="HIS_KIN"/>
    <property type="match status" value="1"/>
</dbReference>
<feature type="transmembrane region" description="Helical" evidence="11">
    <location>
        <begin position="164"/>
        <end position="190"/>
    </location>
</feature>
<dbReference type="CDD" id="cd00082">
    <property type="entry name" value="HisKA"/>
    <property type="match status" value="1"/>
</dbReference>
<dbReference type="EC" id="2.7.13.3" evidence="3"/>
<feature type="domain" description="HAMP" evidence="13">
    <location>
        <begin position="191"/>
        <end position="244"/>
    </location>
</feature>
<sequence length="468" mass="49195">MTTNLLPEPLRPSRWPLRVRSALAAAVVVGLALLVGAGALLWMLDRSLIGAVDSAATARATDIANQLTHDSPADLDAALFTTDSRISGVQIVSPSGQVVRTSSQSWRAPLIDLRLDPGQAPVSRVSATSGPESDLRVSARPAVSTTGPVTVLVAASKESVETTLITVAVLLAVGGPLIVLVAAAATWALVGRSLGSVEAIRSQVAAIGAAQLSERVPVPPARDEIARLATTMNAMLARIEAGHLAQRRFVGDASHELRSPLATLTAALEVARERPEAFDRALLTDTLLPETERMRDLVEDLLILARADETGIALRVGDVDLDDLADGEARRLRLRGDVTVHTVTAPVRIRGDRERLARVVRNLVDNAAAHAASTVALTTETSEPTARIVVDDDGPGIPDSERERVFERFVRLQDDRSRATGGSGLGLAIVTEIVAAHGGSVTIGDSPLGGARFVVELPSEGPDHRSAS</sequence>
<dbReference type="InterPro" id="IPR036890">
    <property type="entry name" value="HATPase_C_sf"/>
</dbReference>
<dbReference type="GO" id="GO:0000155">
    <property type="term" value="F:phosphorelay sensor kinase activity"/>
    <property type="evidence" value="ECO:0007669"/>
    <property type="project" value="InterPro"/>
</dbReference>
<dbReference type="Pfam" id="PF00512">
    <property type="entry name" value="HisKA"/>
    <property type="match status" value="1"/>
</dbReference>
<dbReference type="Pfam" id="PF02518">
    <property type="entry name" value="HATPase_c"/>
    <property type="match status" value="1"/>
</dbReference>
<feature type="domain" description="Histidine kinase" evidence="12">
    <location>
        <begin position="252"/>
        <end position="461"/>
    </location>
</feature>
<dbReference type="PROSITE" id="PS50885">
    <property type="entry name" value="HAMP"/>
    <property type="match status" value="1"/>
</dbReference>
<dbReference type="AlphaFoldDB" id="A0A9X4RG75"/>
<accession>A0A9X4RG75</accession>
<evidence type="ECO:0000313" key="15">
    <source>
        <dbReference type="Proteomes" id="UP001152755"/>
    </source>
</evidence>
<evidence type="ECO:0000259" key="13">
    <source>
        <dbReference type="PROSITE" id="PS50885"/>
    </source>
</evidence>
<comment type="caution">
    <text evidence="14">The sequence shown here is derived from an EMBL/GenBank/DDBJ whole genome shotgun (WGS) entry which is preliminary data.</text>
</comment>
<keyword evidence="6 11" id="KW-0812">Transmembrane</keyword>
<dbReference type="GO" id="GO:0005886">
    <property type="term" value="C:plasma membrane"/>
    <property type="evidence" value="ECO:0007669"/>
    <property type="project" value="UniProtKB-SubCell"/>
</dbReference>
<evidence type="ECO:0000256" key="6">
    <source>
        <dbReference type="ARBA" id="ARBA00022692"/>
    </source>
</evidence>
<dbReference type="SMART" id="SM00387">
    <property type="entry name" value="HATPase_c"/>
    <property type="match status" value="1"/>
</dbReference>
<keyword evidence="9" id="KW-0902">Two-component regulatory system</keyword>
<evidence type="ECO:0000256" key="8">
    <source>
        <dbReference type="ARBA" id="ARBA00022989"/>
    </source>
</evidence>
<dbReference type="EMBL" id="JANRHA010000002">
    <property type="protein sequence ID" value="MDG3013716.1"/>
    <property type="molecule type" value="Genomic_DNA"/>
</dbReference>
<evidence type="ECO:0000259" key="12">
    <source>
        <dbReference type="PROSITE" id="PS50109"/>
    </source>
</evidence>
<dbReference type="GO" id="GO:0005524">
    <property type="term" value="F:ATP binding"/>
    <property type="evidence" value="ECO:0007669"/>
    <property type="project" value="UniProtKB-KW"/>
</dbReference>
<dbReference type="InterPro" id="IPR036097">
    <property type="entry name" value="HisK_dim/P_sf"/>
</dbReference>
<name>A0A9X4RG75_9ACTN</name>
<keyword evidence="8 11" id="KW-1133">Transmembrane helix</keyword>
<dbReference type="InterPro" id="IPR003661">
    <property type="entry name" value="HisK_dim/P_dom"/>
</dbReference>
<evidence type="ECO:0000313" key="14">
    <source>
        <dbReference type="EMBL" id="MDG3013716.1"/>
    </source>
</evidence>
<keyword evidence="4" id="KW-0597">Phosphoprotein</keyword>
<dbReference type="RefSeq" id="WP_332519244.1">
    <property type="nucleotide sequence ID" value="NZ_JANRHA010000002.1"/>
</dbReference>
<evidence type="ECO:0000256" key="5">
    <source>
        <dbReference type="ARBA" id="ARBA00022679"/>
    </source>
</evidence>
<dbReference type="Gene3D" id="3.30.565.10">
    <property type="entry name" value="Histidine kinase-like ATPase, C-terminal domain"/>
    <property type="match status" value="1"/>
</dbReference>
<proteinExistence type="predicted"/>
<keyword evidence="10 11" id="KW-0472">Membrane</keyword>
<feature type="transmembrane region" description="Helical" evidence="11">
    <location>
        <begin position="21"/>
        <end position="44"/>
    </location>
</feature>
<evidence type="ECO:0000256" key="2">
    <source>
        <dbReference type="ARBA" id="ARBA00004236"/>
    </source>
</evidence>
<dbReference type="SMART" id="SM00304">
    <property type="entry name" value="HAMP"/>
    <property type="match status" value="1"/>
</dbReference>
<dbReference type="Pfam" id="PF00672">
    <property type="entry name" value="HAMP"/>
    <property type="match status" value="1"/>
</dbReference>
<keyword evidence="5" id="KW-0808">Transferase</keyword>
<organism evidence="14 15">
    <name type="scientific">Speluncibacter jeojiensis</name>
    <dbReference type="NCBI Taxonomy" id="2710754"/>
    <lineage>
        <taxon>Bacteria</taxon>
        <taxon>Bacillati</taxon>
        <taxon>Actinomycetota</taxon>
        <taxon>Actinomycetes</taxon>
        <taxon>Mycobacteriales</taxon>
        <taxon>Speluncibacteraceae</taxon>
        <taxon>Speluncibacter</taxon>
    </lineage>
</organism>
<dbReference type="SUPFAM" id="SSF55874">
    <property type="entry name" value="ATPase domain of HSP90 chaperone/DNA topoisomerase II/histidine kinase"/>
    <property type="match status" value="1"/>
</dbReference>
<dbReference type="CDD" id="cd06225">
    <property type="entry name" value="HAMP"/>
    <property type="match status" value="1"/>
</dbReference>
<keyword evidence="7" id="KW-0418">Kinase</keyword>
<keyword evidence="15" id="KW-1185">Reference proteome</keyword>
<reference evidence="14" key="1">
    <citation type="submission" date="2022-08" db="EMBL/GenBank/DDBJ databases">
        <title>Genome analysis of Corynebacteriales strain.</title>
        <authorList>
            <person name="Lee S.D."/>
        </authorList>
    </citation>
    <scope>NUCLEOTIDE SEQUENCE</scope>
    <source>
        <strain evidence="14">D3-21</strain>
    </source>
</reference>
<protein>
    <recommendedName>
        <fullName evidence="3">histidine kinase</fullName>
        <ecNumber evidence="3">2.7.13.3</ecNumber>
    </recommendedName>
</protein>
<dbReference type="Gene3D" id="1.10.287.130">
    <property type="match status" value="1"/>
</dbReference>
<evidence type="ECO:0000256" key="4">
    <source>
        <dbReference type="ARBA" id="ARBA00022553"/>
    </source>
</evidence>
<dbReference type="InterPro" id="IPR003660">
    <property type="entry name" value="HAMP_dom"/>
</dbReference>
<gene>
    <name evidence="14" type="ORF">NVS88_03990</name>
</gene>
<dbReference type="Proteomes" id="UP001152755">
    <property type="component" value="Unassembled WGS sequence"/>
</dbReference>
<dbReference type="InterPro" id="IPR050428">
    <property type="entry name" value="TCS_sensor_his_kinase"/>
</dbReference>
<dbReference type="InterPro" id="IPR004358">
    <property type="entry name" value="Sig_transdc_His_kin-like_C"/>
</dbReference>
<evidence type="ECO:0000256" key="11">
    <source>
        <dbReference type="SAM" id="Phobius"/>
    </source>
</evidence>
<evidence type="ECO:0000256" key="9">
    <source>
        <dbReference type="ARBA" id="ARBA00023012"/>
    </source>
</evidence>
<evidence type="ECO:0000256" key="3">
    <source>
        <dbReference type="ARBA" id="ARBA00012438"/>
    </source>
</evidence>
<dbReference type="SUPFAM" id="SSF47384">
    <property type="entry name" value="Homodimeric domain of signal transducing histidine kinase"/>
    <property type="match status" value="1"/>
</dbReference>
<comment type="catalytic activity">
    <reaction evidence="1">
        <text>ATP + protein L-histidine = ADP + protein N-phospho-L-histidine.</text>
        <dbReference type="EC" id="2.7.13.3"/>
    </reaction>
</comment>
<dbReference type="PANTHER" id="PTHR45436">
    <property type="entry name" value="SENSOR HISTIDINE KINASE YKOH"/>
    <property type="match status" value="1"/>
</dbReference>
<evidence type="ECO:0000256" key="1">
    <source>
        <dbReference type="ARBA" id="ARBA00000085"/>
    </source>
</evidence>
<evidence type="ECO:0000256" key="7">
    <source>
        <dbReference type="ARBA" id="ARBA00022777"/>
    </source>
</evidence>
<keyword evidence="14" id="KW-0547">Nucleotide-binding</keyword>
<dbReference type="PANTHER" id="PTHR45436:SF5">
    <property type="entry name" value="SENSOR HISTIDINE KINASE TRCS"/>
    <property type="match status" value="1"/>
</dbReference>